<dbReference type="STRING" id="404692.A0A0J6YHM8"/>
<evidence type="ECO:0000256" key="6">
    <source>
        <dbReference type="ARBA" id="ARBA00023136"/>
    </source>
</evidence>
<dbReference type="Proteomes" id="UP000054565">
    <property type="component" value="Unassembled WGS sequence"/>
</dbReference>
<keyword evidence="4 7" id="KW-0256">Endoplasmic reticulum</keyword>
<evidence type="ECO:0000259" key="8">
    <source>
        <dbReference type="PROSITE" id="PS51751"/>
    </source>
</evidence>
<evidence type="ECO:0000256" key="4">
    <source>
        <dbReference type="ARBA" id="ARBA00022824"/>
    </source>
</evidence>
<name>A0A0J6YHM8_COCIT</name>
<feature type="transmembrane region" description="Helical" evidence="7">
    <location>
        <begin position="141"/>
        <end position="162"/>
    </location>
</feature>
<evidence type="ECO:0000256" key="1">
    <source>
        <dbReference type="ARBA" id="ARBA00004477"/>
    </source>
</evidence>
<comment type="subcellular location">
    <subcellularLocation>
        <location evidence="1">Endoplasmic reticulum membrane</location>
        <topology evidence="1">Multi-pass membrane protein</topology>
    </subcellularLocation>
</comment>
<evidence type="ECO:0000256" key="7">
    <source>
        <dbReference type="PIRNR" id="PIRNR031032"/>
    </source>
</evidence>
<evidence type="ECO:0000313" key="9">
    <source>
        <dbReference type="EMBL" id="KMP06569.1"/>
    </source>
</evidence>
<dbReference type="PANTHER" id="PTHR31204:SF1">
    <property type="entry name" value="SIGMA INTRACELLULAR RECEPTOR 2"/>
    <property type="match status" value="1"/>
</dbReference>
<keyword evidence="5 7" id="KW-1133">Transmembrane helix</keyword>
<gene>
    <name evidence="9" type="ORF">CIRG_06250</name>
</gene>
<organism evidence="9 10">
    <name type="scientific">Coccidioides immitis RMSCC 2394</name>
    <dbReference type="NCBI Taxonomy" id="404692"/>
    <lineage>
        <taxon>Eukaryota</taxon>
        <taxon>Fungi</taxon>
        <taxon>Dikarya</taxon>
        <taxon>Ascomycota</taxon>
        <taxon>Pezizomycotina</taxon>
        <taxon>Eurotiomycetes</taxon>
        <taxon>Eurotiomycetidae</taxon>
        <taxon>Onygenales</taxon>
        <taxon>Onygenaceae</taxon>
        <taxon>Coccidioides</taxon>
    </lineage>
</organism>
<reference evidence="10" key="1">
    <citation type="journal article" date="2010" name="Genome Res.">
        <title>Population genomic sequencing of Coccidioides fungi reveals recent hybridization and transposon control.</title>
        <authorList>
            <person name="Neafsey D.E."/>
            <person name="Barker B.M."/>
            <person name="Sharpton T.J."/>
            <person name="Stajich J.E."/>
            <person name="Park D.J."/>
            <person name="Whiston E."/>
            <person name="Hung C.-Y."/>
            <person name="McMahan C."/>
            <person name="White J."/>
            <person name="Sykes S."/>
            <person name="Heiman D."/>
            <person name="Young S."/>
            <person name="Zeng Q."/>
            <person name="Abouelleil A."/>
            <person name="Aftuck L."/>
            <person name="Bessette D."/>
            <person name="Brown A."/>
            <person name="FitzGerald M."/>
            <person name="Lui A."/>
            <person name="Macdonald J.P."/>
            <person name="Priest M."/>
            <person name="Orbach M.J."/>
            <person name="Galgiani J.N."/>
            <person name="Kirkland T.N."/>
            <person name="Cole G.T."/>
            <person name="Birren B.W."/>
            <person name="Henn M.R."/>
            <person name="Taylor J.W."/>
            <person name="Rounsley S.D."/>
        </authorList>
    </citation>
    <scope>NUCLEOTIDE SEQUENCE [LARGE SCALE GENOMIC DNA]</scope>
    <source>
        <strain evidence="10">RMSCC 2394</strain>
    </source>
</reference>
<feature type="domain" description="EXPERA" evidence="8">
    <location>
        <begin position="21"/>
        <end position="157"/>
    </location>
</feature>
<dbReference type="PIRSF" id="PIRSF031032">
    <property type="entry name" value="TMP_97_prd"/>
    <property type="match status" value="1"/>
</dbReference>
<dbReference type="AlphaFoldDB" id="A0A0J6YHM8"/>
<feature type="transmembrane region" description="Helical" evidence="7">
    <location>
        <begin position="77"/>
        <end position="96"/>
    </location>
</feature>
<keyword evidence="3 7" id="KW-0812">Transmembrane</keyword>
<feature type="transmembrane region" description="Helical" evidence="7">
    <location>
        <begin position="20"/>
        <end position="39"/>
    </location>
</feature>
<evidence type="ECO:0000256" key="5">
    <source>
        <dbReference type="ARBA" id="ARBA00022989"/>
    </source>
</evidence>
<evidence type="ECO:0000313" key="10">
    <source>
        <dbReference type="Proteomes" id="UP000054565"/>
    </source>
</evidence>
<dbReference type="GO" id="GO:0005789">
    <property type="term" value="C:endoplasmic reticulum membrane"/>
    <property type="evidence" value="ECO:0007669"/>
    <property type="project" value="UniProtKB-SubCell"/>
</dbReference>
<evidence type="ECO:0000256" key="3">
    <source>
        <dbReference type="ARBA" id="ARBA00022692"/>
    </source>
</evidence>
<comment type="similarity">
    <text evidence="2">Belongs to the TMEM97/sigma-2 receptor family.</text>
</comment>
<evidence type="ECO:0000256" key="2">
    <source>
        <dbReference type="ARBA" id="ARBA00009096"/>
    </source>
</evidence>
<dbReference type="InterPro" id="IPR051987">
    <property type="entry name" value="Sigma-2_receptor-like"/>
</dbReference>
<feature type="transmembrane region" description="Helical" evidence="7">
    <location>
        <begin position="108"/>
        <end position="129"/>
    </location>
</feature>
<protein>
    <recommendedName>
        <fullName evidence="7">Efficient mitochondria targeting-associated protein 19</fullName>
    </recommendedName>
</protein>
<keyword evidence="6 7" id="KW-0472">Membrane</keyword>
<dbReference type="OrthoDB" id="433124at2759"/>
<dbReference type="InterPro" id="IPR016964">
    <property type="entry name" value="Sigma2_recept"/>
</dbReference>
<dbReference type="Pfam" id="PF05241">
    <property type="entry name" value="EBP"/>
    <property type="match status" value="1"/>
</dbReference>
<accession>A0A0J6YHM8</accession>
<dbReference type="PANTHER" id="PTHR31204">
    <property type="entry name" value="SIGMA INTRACELLULAR RECEPTOR 2"/>
    <property type="match status" value="1"/>
</dbReference>
<dbReference type="PROSITE" id="PS51751">
    <property type="entry name" value="EXPERA"/>
    <property type="match status" value="1"/>
</dbReference>
<dbReference type="InterPro" id="IPR033118">
    <property type="entry name" value="EXPERA"/>
</dbReference>
<dbReference type="EMBL" id="DS028096">
    <property type="protein sequence ID" value="KMP06569.1"/>
    <property type="molecule type" value="Genomic_DNA"/>
</dbReference>
<sequence>MSLRSDAGQSKLAKTQRQNAADVLYIAFFAIHLVVMFAVDLVPLYPDSVRPAALDTLRDFYIDKYHDKFFSEPPQWFRAYILMEAFYHVPASILIIRGFLKEDAFVSVHLLVWAVQASLTTLTCLVDVWDWTDRTFEEKSSLTLLYGPYLAFSVLAGLDMFCRLRRTFGKSKRD</sequence>
<proteinExistence type="inferred from homology"/>